<keyword evidence="2" id="KW-0472">Membrane</keyword>
<keyword evidence="4" id="KW-1185">Reference proteome</keyword>
<feature type="transmembrane region" description="Helical" evidence="2">
    <location>
        <begin position="154"/>
        <end position="177"/>
    </location>
</feature>
<feature type="transmembrane region" description="Helical" evidence="2">
    <location>
        <begin position="12"/>
        <end position="32"/>
    </location>
</feature>
<accession>A0AAD2JZ82</accession>
<gene>
    <name evidence="3" type="ORF">MYCIT1_LOCUS14255</name>
</gene>
<dbReference type="EMBL" id="CAVNYO010000158">
    <property type="protein sequence ID" value="CAK5270100.1"/>
    <property type="molecule type" value="Genomic_DNA"/>
</dbReference>
<feature type="transmembrane region" description="Helical" evidence="2">
    <location>
        <begin position="74"/>
        <end position="99"/>
    </location>
</feature>
<dbReference type="Proteomes" id="UP001295794">
    <property type="component" value="Unassembled WGS sequence"/>
</dbReference>
<dbReference type="AlphaFoldDB" id="A0AAD2JZ82"/>
<keyword evidence="2" id="KW-1133">Transmembrane helix</keyword>
<feature type="transmembrane region" description="Helical" evidence="2">
    <location>
        <begin position="197"/>
        <end position="222"/>
    </location>
</feature>
<protein>
    <recommendedName>
        <fullName evidence="5">Transmembrane protein</fullName>
    </recommendedName>
</protein>
<feature type="transmembrane region" description="Helical" evidence="2">
    <location>
        <begin position="265"/>
        <end position="285"/>
    </location>
</feature>
<feature type="compositionally biased region" description="Basic and acidic residues" evidence="1">
    <location>
        <begin position="332"/>
        <end position="357"/>
    </location>
</feature>
<keyword evidence="2" id="KW-0812">Transmembrane</keyword>
<feature type="region of interest" description="Disordered" evidence="1">
    <location>
        <begin position="329"/>
        <end position="370"/>
    </location>
</feature>
<feature type="transmembrane region" description="Helical" evidence="2">
    <location>
        <begin position="124"/>
        <end position="142"/>
    </location>
</feature>
<evidence type="ECO:0000256" key="1">
    <source>
        <dbReference type="SAM" id="MobiDB-lite"/>
    </source>
</evidence>
<comment type="caution">
    <text evidence="3">The sequence shown here is derived from an EMBL/GenBank/DDBJ whole genome shotgun (WGS) entry which is preliminary data.</text>
</comment>
<evidence type="ECO:0000256" key="2">
    <source>
        <dbReference type="SAM" id="Phobius"/>
    </source>
</evidence>
<proteinExistence type="predicted"/>
<evidence type="ECO:0000313" key="3">
    <source>
        <dbReference type="EMBL" id="CAK5270100.1"/>
    </source>
</evidence>
<organism evidence="3 4">
    <name type="scientific">Mycena citricolor</name>
    <dbReference type="NCBI Taxonomy" id="2018698"/>
    <lineage>
        <taxon>Eukaryota</taxon>
        <taxon>Fungi</taxon>
        <taxon>Dikarya</taxon>
        <taxon>Basidiomycota</taxon>
        <taxon>Agaricomycotina</taxon>
        <taxon>Agaricomycetes</taxon>
        <taxon>Agaricomycetidae</taxon>
        <taxon>Agaricales</taxon>
        <taxon>Marasmiineae</taxon>
        <taxon>Mycenaceae</taxon>
        <taxon>Mycena</taxon>
    </lineage>
</organism>
<feature type="transmembrane region" description="Helical" evidence="2">
    <location>
        <begin position="234"/>
        <end position="259"/>
    </location>
</feature>
<evidence type="ECO:0000313" key="4">
    <source>
        <dbReference type="Proteomes" id="UP001295794"/>
    </source>
</evidence>
<evidence type="ECO:0008006" key="5">
    <source>
        <dbReference type="Google" id="ProtNLM"/>
    </source>
</evidence>
<sequence length="370" mass="41711">MSINSAARTDIAVVIAESLLYGMLVVLYFWTIRVRAQIRARREAEERRTETGTVGERDAAGWWRPWFCFVRVPIPVLVPTTVLICIATAHWIITIFQAFCALDRELDMDPVDIFSRQHTVLQEIGNLLAPLTVIIGDGVILHRLWVIWDHDRRVVIPGVSLWLGQLVSGVAVEYIIFRNLLSPEGLNDAVEYGLVQGWVTGQFSITAALNIYCSSFISWRVWKISSRHSGDPFLVILQVLVESAALYTTWIMIFIVAYYTNQALAFVSETLTVVVVALTNVLIFLRLGLVSGSDTSEELVITGCDSMLEAERQVETIEVQPSLMNPTLSFSDSHDSDQWEAEGLRKDVDSRREDDRSGLQFAEYSPRTVQ</sequence>
<reference evidence="3" key="1">
    <citation type="submission" date="2023-11" db="EMBL/GenBank/DDBJ databases">
        <authorList>
            <person name="De Vega J J."/>
            <person name="De Vega J J."/>
        </authorList>
    </citation>
    <scope>NUCLEOTIDE SEQUENCE</scope>
</reference>
<name>A0AAD2JZ82_9AGAR</name>